<proteinExistence type="predicted"/>
<dbReference type="InterPro" id="IPR050315">
    <property type="entry name" value="FAD-oxidoreductase_2"/>
</dbReference>
<dbReference type="InterPro" id="IPR036188">
    <property type="entry name" value="FAD/NAD-bd_sf"/>
</dbReference>
<dbReference type="Gene3D" id="3.50.50.60">
    <property type="entry name" value="FAD/NAD(P)-binding domain"/>
    <property type="match status" value="1"/>
</dbReference>
<keyword evidence="3" id="KW-0274">FAD</keyword>
<dbReference type="SUPFAM" id="SSF56425">
    <property type="entry name" value="Succinate dehydrogenase/fumarate reductase flavoprotein, catalytic domain"/>
    <property type="match status" value="1"/>
</dbReference>
<reference evidence="6 7" key="1">
    <citation type="submission" date="2019-05" db="EMBL/GenBank/DDBJ databases">
        <authorList>
            <person name="Zhou X."/>
        </authorList>
    </citation>
    <scope>NUCLEOTIDE SEQUENCE [LARGE SCALE GENOMIC DNA]</scope>
    <source>
        <strain evidence="6 7">DSM 432</strain>
    </source>
</reference>
<dbReference type="PANTHER" id="PTHR43400:SF7">
    <property type="entry name" value="FAD-DEPENDENT OXIDOREDUCTASE 2 FAD BINDING DOMAIN-CONTAINING PROTEIN"/>
    <property type="match status" value="1"/>
</dbReference>
<feature type="domain" description="FAD-dependent oxidoreductase 2 FAD-binding" evidence="5">
    <location>
        <begin position="10"/>
        <end position="467"/>
    </location>
</feature>
<evidence type="ECO:0000256" key="3">
    <source>
        <dbReference type="ARBA" id="ARBA00022827"/>
    </source>
</evidence>
<evidence type="ECO:0000259" key="5">
    <source>
        <dbReference type="Pfam" id="PF00890"/>
    </source>
</evidence>
<protein>
    <submittedName>
        <fullName evidence="6">FAD-dependent oxidoreductase</fullName>
    </submittedName>
</protein>
<dbReference type="OrthoDB" id="3178130at2"/>
<sequence length="498" mass="52815">MLKASDNDFDVVVVGTGIAGLSAAAAALQAGARVAIIERASREERGGNTRWTESLMRMKSESEVSDDFEEHFAHNAGHHLDPELVQETVRPFAERASIVKTLGFTDPDMVGALADKAGPTIQWLKTFGVRFDFLPTYFVTSCQPRMAPVGGGLALIEALAAFAEAHGARFFYETTAHGLMTDDDGAVVGLRATGSHHRTISLKTSAVILASGGFEGNPEMLTRYVGPRARYIRPVARGGYYNKGEGIRMALAIGAGSCGDFGSFHAEPLDPRSGAAEPIILVFNYGILVNADGCRFVDEAPATADAAYEAITRVIFEQPEGIAYCILDGGIDDVPGWQRSVRSDQPAIRADSIAEMAGKLGLPAGALEQTVAEYNSACSSGESFSPLVLDGLATTSGFAPRKSNWARPLTRPPYLAYPMICGNCFTFGGLRTNTDSQVLDVDGHAIPGLYAAGEMTGLYYGTYTGATSVLRGAVFGRIAGMHAGDRIAHRIQSAVATV</sequence>
<evidence type="ECO:0000256" key="4">
    <source>
        <dbReference type="ARBA" id="ARBA00023002"/>
    </source>
</evidence>
<evidence type="ECO:0000256" key="1">
    <source>
        <dbReference type="ARBA" id="ARBA00001974"/>
    </source>
</evidence>
<evidence type="ECO:0000313" key="7">
    <source>
        <dbReference type="Proteomes" id="UP000305131"/>
    </source>
</evidence>
<organism evidence="6 7">
    <name type="scientific">Xanthobacter autotrophicus</name>
    <dbReference type="NCBI Taxonomy" id="280"/>
    <lineage>
        <taxon>Bacteria</taxon>
        <taxon>Pseudomonadati</taxon>
        <taxon>Pseudomonadota</taxon>
        <taxon>Alphaproteobacteria</taxon>
        <taxon>Hyphomicrobiales</taxon>
        <taxon>Xanthobacteraceae</taxon>
        <taxon>Xanthobacter</taxon>
    </lineage>
</organism>
<dbReference type="InterPro" id="IPR027477">
    <property type="entry name" value="Succ_DH/fumarate_Rdtase_cat_sf"/>
</dbReference>
<gene>
    <name evidence="6" type="ORF">FBQ73_08760</name>
</gene>
<dbReference type="Gene3D" id="3.90.700.10">
    <property type="entry name" value="Succinate dehydrogenase/fumarate reductase flavoprotein, catalytic domain"/>
    <property type="match status" value="1"/>
</dbReference>
<comment type="cofactor">
    <cofactor evidence="1">
        <name>FAD</name>
        <dbReference type="ChEBI" id="CHEBI:57692"/>
    </cofactor>
</comment>
<dbReference type="InterPro" id="IPR003953">
    <property type="entry name" value="FAD-dep_OxRdtase_2_FAD-bd"/>
</dbReference>
<dbReference type="Proteomes" id="UP000305131">
    <property type="component" value="Unassembled WGS sequence"/>
</dbReference>
<evidence type="ECO:0000313" key="6">
    <source>
        <dbReference type="EMBL" id="TLX43373.1"/>
    </source>
</evidence>
<keyword evidence="2" id="KW-0285">Flavoprotein</keyword>
<accession>A0A6C1KVJ8</accession>
<name>A0A6C1KVJ8_XANAU</name>
<comment type="caution">
    <text evidence="6">The sequence shown here is derived from an EMBL/GenBank/DDBJ whole genome shotgun (WGS) entry which is preliminary data.</text>
</comment>
<dbReference type="EMBL" id="VAUP01000020">
    <property type="protein sequence ID" value="TLX43373.1"/>
    <property type="molecule type" value="Genomic_DNA"/>
</dbReference>
<dbReference type="SUPFAM" id="SSF51905">
    <property type="entry name" value="FAD/NAD(P)-binding domain"/>
    <property type="match status" value="1"/>
</dbReference>
<dbReference type="Pfam" id="PF00890">
    <property type="entry name" value="FAD_binding_2"/>
    <property type="match status" value="1"/>
</dbReference>
<dbReference type="PRINTS" id="PR00368">
    <property type="entry name" value="FADPNR"/>
</dbReference>
<dbReference type="GO" id="GO:0016491">
    <property type="term" value="F:oxidoreductase activity"/>
    <property type="evidence" value="ECO:0007669"/>
    <property type="project" value="UniProtKB-KW"/>
</dbReference>
<dbReference type="AlphaFoldDB" id="A0A6C1KVJ8"/>
<keyword evidence="4" id="KW-0560">Oxidoreductase</keyword>
<evidence type="ECO:0000256" key="2">
    <source>
        <dbReference type="ARBA" id="ARBA00022630"/>
    </source>
</evidence>
<dbReference type="PANTHER" id="PTHR43400">
    <property type="entry name" value="FUMARATE REDUCTASE"/>
    <property type="match status" value="1"/>
</dbReference>